<dbReference type="EMBL" id="WIGN01000096">
    <property type="protein sequence ID" value="KAF6809761.1"/>
    <property type="molecule type" value="Genomic_DNA"/>
</dbReference>
<gene>
    <name evidence="2" type="ORF">CSOJ01_06696</name>
</gene>
<proteinExistence type="predicted"/>
<sequence length="67" mass="7109">MQGPHPIIVIAARGEGGQSWAALVPERVFPPKAKSQALKRGWDTDDLVDPPFGAPETLAGKGPGRQH</sequence>
<accession>A0A8H6MVL2</accession>
<dbReference type="Proteomes" id="UP000652219">
    <property type="component" value="Unassembled WGS sequence"/>
</dbReference>
<dbReference type="AlphaFoldDB" id="A0A8H6MVL2"/>
<keyword evidence="3" id="KW-1185">Reference proteome</keyword>
<evidence type="ECO:0000313" key="2">
    <source>
        <dbReference type="EMBL" id="KAF6809761.1"/>
    </source>
</evidence>
<evidence type="ECO:0000256" key="1">
    <source>
        <dbReference type="SAM" id="MobiDB-lite"/>
    </source>
</evidence>
<feature type="region of interest" description="Disordered" evidence="1">
    <location>
        <begin position="35"/>
        <end position="67"/>
    </location>
</feature>
<name>A0A8H6MVL2_9PEZI</name>
<comment type="caution">
    <text evidence="2">The sequence shown here is derived from an EMBL/GenBank/DDBJ whole genome shotgun (WGS) entry which is preliminary data.</text>
</comment>
<protein>
    <submittedName>
        <fullName evidence="2">Uncharacterized protein</fullName>
    </submittedName>
</protein>
<organism evidence="2 3">
    <name type="scientific">Colletotrichum sojae</name>
    <dbReference type="NCBI Taxonomy" id="2175907"/>
    <lineage>
        <taxon>Eukaryota</taxon>
        <taxon>Fungi</taxon>
        <taxon>Dikarya</taxon>
        <taxon>Ascomycota</taxon>
        <taxon>Pezizomycotina</taxon>
        <taxon>Sordariomycetes</taxon>
        <taxon>Hypocreomycetidae</taxon>
        <taxon>Glomerellales</taxon>
        <taxon>Glomerellaceae</taxon>
        <taxon>Colletotrichum</taxon>
        <taxon>Colletotrichum orchidearum species complex</taxon>
    </lineage>
</organism>
<reference evidence="2 3" key="1">
    <citation type="journal article" date="2020" name="Phytopathology">
        <title>Genome Sequence Resources of Colletotrichum truncatum, C. plurivorum, C. musicola, and C. sojae: Four Species Pathogenic to Soybean (Glycine max).</title>
        <authorList>
            <person name="Rogerio F."/>
            <person name="Boufleur T.R."/>
            <person name="Ciampi-Guillardi M."/>
            <person name="Sukno S.A."/>
            <person name="Thon M.R."/>
            <person name="Massola Junior N.S."/>
            <person name="Baroncelli R."/>
        </authorList>
    </citation>
    <scope>NUCLEOTIDE SEQUENCE [LARGE SCALE GENOMIC DNA]</scope>
    <source>
        <strain evidence="2 3">LFN0009</strain>
    </source>
</reference>
<evidence type="ECO:0000313" key="3">
    <source>
        <dbReference type="Proteomes" id="UP000652219"/>
    </source>
</evidence>